<dbReference type="Gene3D" id="3.30.1490.20">
    <property type="entry name" value="ATP-grasp fold, A domain"/>
    <property type="match status" value="1"/>
</dbReference>
<dbReference type="GO" id="GO:0006104">
    <property type="term" value="P:succinyl-CoA metabolic process"/>
    <property type="evidence" value="ECO:0007669"/>
    <property type="project" value="TreeGrafter"/>
</dbReference>
<accession>X0WLQ8</accession>
<dbReference type="SUPFAM" id="SSF56059">
    <property type="entry name" value="Glutathione synthetase ATP-binding domain-like"/>
    <property type="match status" value="1"/>
</dbReference>
<comment type="caution">
    <text evidence="2">The sequence shown here is derived from an EMBL/GenBank/DDBJ whole genome shotgun (WGS) entry which is preliminary data.</text>
</comment>
<dbReference type="InterPro" id="IPR013815">
    <property type="entry name" value="ATP_grasp_subdomain_1"/>
</dbReference>
<protein>
    <recommendedName>
        <fullName evidence="1">ATP-grasp domain-containing protein</fullName>
    </recommendedName>
</protein>
<feature type="non-terminal residue" evidence="2">
    <location>
        <position position="179"/>
    </location>
</feature>
<dbReference type="GO" id="GO:0046872">
    <property type="term" value="F:metal ion binding"/>
    <property type="evidence" value="ECO:0007669"/>
    <property type="project" value="InterPro"/>
</dbReference>
<evidence type="ECO:0000313" key="2">
    <source>
        <dbReference type="EMBL" id="GAG31580.1"/>
    </source>
</evidence>
<dbReference type="GO" id="GO:0004775">
    <property type="term" value="F:succinate-CoA ligase (ADP-forming) activity"/>
    <property type="evidence" value="ECO:0007669"/>
    <property type="project" value="TreeGrafter"/>
</dbReference>
<dbReference type="InterPro" id="IPR011761">
    <property type="entry name" value="ATP-grasp"/>
</dbReference>
<dbReference type="GO" id="GO:0042709">
    <property type="term" value="C:succinate-CoA ligase complex"/>
    <property type="evidence" value="ECO:0007669"/>
    <property type="project" value="TreeGrafter"/>
</dbReference>
<dbReference type="PANTHER" id="PTHR11815">
    <property type="entry name" value="SUCCINYL-COA SYNTHETASE BETA CHAIN"/>
    <property type="match status" value="1"/>
</dbReference>
<feature type="domain" description="ATP-grasp" evidence="1">
    <location>
        <begin position="24"/>
        <end position="69"/>
    </location>
</feature>
<dbReference type="AlphaFoldDB" id="X0WLQ8"/>
<dbReference type="Pfam" id="PF08442">
    <property type="entry name" value="ATP-grasp_2"/>
    <property type="match status" value="1"/>
</dbReference>
<reference evidence="2" key="1">
    <citation type="journal article" date="2014" name="Front. Microbiol.">
        <title>High frequency of phylogenetically diverse reductive dehalogenase-homologous genes in deep subseafloor sedimentary metagenomes.</title>
        <authorList>
            <person name="Kawai M."/>
            <person name="Futagami T."/>
            <person name="Toyoda A."/>
            <person name="Takaki Y."/>
            <person name="Nishi S."/>
            <person name="Hori S."/>
            <person name="Arai W."/>
            <person name="Tsubouchi T."/>
            <person name="Morono Y."/>
            <person name="Uchiyama I."/>
            <person name="Ito T."/>
            <person name="Fujiyama A."/>
            <person name="Inagaki F."/>
            <person name="Takami H."/>
        </authorList>
    </citation>
    <scope>NUCLEOTIDE SEQUENCE</scope>
    <source>
        <strain evidence="2">Expedition CK06-06</strain>
    </source>
</reference>
<dbReference type="GO" id="GO:0006099">
    <property type="term" value="P:tricarboxylic acid cycle"/>
    <property type="evidence" value="ECO:0007669"/>
    <property type="project" value="TreeGrafter"/>
</dbReference>
<dbReference type="EMBL" id="BARS01040062">
    <property type="protein sequence ID" value="GAG31580.1"/>
    <property type="molecule type" value="Genomic_DNA"/>
</dbReference>
<dbReference type="InterPro" id="IPR013650">
    <property type="entry name" value="ATP-grasp_succ-CoA_synth-type"/>
</dbReference>
<name>X0WLQ8_9ZZZZ</name>
<evidence type="ECO:0000259" key="1">
    <source>
        <dbReference type="PROSITE" id="PS50975"/>
    </source>
</evidence>
<dbReference type="PANTHER" id="PTHR11815:SF10">
    <property type="entry name" value="SUCCINATE--COA LIGASE [GDP-FORMING] SUBUNIT BETA, MITOCHONDRIAL"/>
    <property type="match status" value="1"/>
</dbReference>
<gene>
    <name evidence="2" type="ORF">S01H1_61120</name>
</gene>
<proteinExistence type="predicted"/>
<sequence length="179" mass="19414">MAQRDSGNYSADRREMKLFEFEAKNVLQKYGIATPKGNTASNSDEAEVIAKEIGKPVVLKSQVLVSGRGKSGGIIFTSDTAEAKKVASNLIGSTIQGSIVRSLLVEEKLNIAEQFYASVAIDRQAKRYIVLASTEGGIDIEETALTSPDRISRHWIDPTLGFSEQAAGLMMAQFSNINQ</sequence>
<dbReference type="PROSITE" id="PS50975">
    <property type="entry name" value="ATP_GRASP"/>
    <property type="match status" value="1"/>
</dbReference>
<dbReference type="Gene3D" id="3.30.470.20">
    <property type="entry name" value="ATP-grasp fold, B domain"/>
    <property type="match status" value="1"/>
</dbReference>
<organism evidence="2">
    <name type="scientific">marine sediment metagenome</name>
    <dbReference type="NCBI Taxonomy" id="412755"/>
    <lineage>
        <taxon>unclassified sequences</taxon>
        <taxon>metagenomes</taxon>
        <taxon>ecological metagenomes</taxon>
    </lineage>
</organism>
<dbReference type="GO" id="GO:0005524">
    <property type="term" value="F:ATP binding"/>
    <property type="evidence" value="ECO:0007669"/>
    <property type="project" value="InterPro"/>
</dbReference>